<feature type="binding site" evidence="6">
    <location>
        <position position="289"/>
    </location>
    <ligand>
        <name>FAD</name>
        <dbReference type="ChEBI" id="CHEBI:57692"/>
    </ligand>
</feature>
<protein>
    <recommendedName>
        <fullName evidence="6">Ferredoxin--NADP reductase</fullName>
        <shortName evidence="6">FNR</shortName>
        <shortName evidence="6">Fd-NADP(+) reductase</shortName>
        <ecNumber evidence="6">1.18.1.2</ecNumber>
    </recommendedName>
</protein>
<dbReference type="InterPro" id="IPR050097">
    <property type="entry name" value="Ferredoxin-NADP_redctase_2"/>
</dbReference>
<dbReference type="InterPro" id="IPR036188">
    <property type="entry name" value="FAD/NAD-bd_sf"/>
</dbReference>
<feature type="binding site" evidence="6">
    <location>
        <position position="43"/>
    </location>
    <ligand>
        <name>FAD</name>
        <dbReference type="ChEBI" id="CHEBI:57692"/>
    </ligand>
</feature>
<dbReference type="PRINTS" id="PR00368">
    <property type="entry name" value="FADPNR"/>
</dbReference>
<dbReference type="Proteomes" id="UP000239047">
    <property type="component" value="Unassembled WGS sequence"/>
</dbReference>
<name>A0A2S5G9B8_9BACL</name>
<keyword evidence="4 6" id="KW-0521">NADP</keyword>
<reference evidence="8 9" key="1">
    <citation type="submission" date="2018-02" db="EMBL/GenBank/DDBJ databases">
        <title>Jeotgalibacillus proteolyticum sp. nov. a protease producing bacterium isolated from ocean sediments of Laizhou Bay.</title>
        <authorList>
            <person name="Li Y."/>
        </authorList>
    </citation>
    <scope>NUCLEOTIDE SEQUENCE [LARGE SCALE GENOMIC DNA]</scope>
    <source>
        <strain evidence="8 9">22-7</strain>
    </source>
</reference>
<dbReference type="EMBL" id="PREZ01000005">
    <property type="protein sequence ID" value="PPA69586.1"/>
    <property type="molecule type" value="Genomic_DNA"/>
</dbReference>
<dbReference type="EC" id="1.18.1.2" evidence="6"/>
<comment type="subunit">
    <text evidence="1 6">Homodimer.</text>
</comment>
<dbReference type="AlphaFoldDB" id="A0A2S5G9B8"/>
<dbReference type="OrthoDB" id="9806179at2"/>
<evidence type="ECO:0000313" key="8">
    <source>
        <dbReference type="EMBL" id="PPA69586.1"/>
    </source>
</evidence>
<keyword evidence="2 6" id="KW-0285">Flavoprotein</keyword>
<evidence type="ECO:0000256" key="4">
    <source>
        <dbReference type="ARBA" id="ARBA00022857"/>
    </source>
</evidence>
<dbReference type="InterPro" id="IPR022890">
    <property type="entry name" value="Fd--NADP_Rdtase_type_2"/>
</dbReference>
<comment type="cofactor">
    <cofactor evidence="6">
        <name>FAD</name>
        <dbReference type="ChEBI" id="CHEBI:57692"/>
    </cofactor>
    <text evidence="6">Binds 1 FAD per subunit.</text>
</comment>
<evidence type="ECO:0000256" key="1">
    <source>
        <dbReference type="ARBA" id="ARBA00011738"/>
    </source>
</evidence>
<evidence type="ECO:0000256" key="3">
    <source>
        <dbReference type="ARBA" id="ARBA00022827"/>
    </source>
</evidence>
<comment type="caution">
    <text evidence="8">The sequence shown here is derived from an EMBL/GenBank/DDBJ whole genome shotgun (WGS) entry which is preliminary data.</text>
</comment>
<keyword evidence="3 6" id="KW-0274">FAD</keyword>
<dbReference type="GO" id="GO:0050661">
    <property type="term" value="F:NADP binding"/>
    <property type="evidence" value="ECO:0007669"/>
    <property type="project" value="UniProtKB-UniRule"/>
</dbReference>
<comment type="similarity">
    <text evidence="6">Belongs to the ferredoxin--NADP reductase type 2 family.</text>
</comment>
<evidence type="ECO:0000256" key="5">
    <source>
        <dbReference type="ARBA" id="ARBA00023002"/>
    </source>
</evidence>
<evidence type="ECO:0000256" key="6">
    <source>
        <dbReference type="HAMAP-Rule" id="MF_01685"/>
    </source>
</evidence>
<keyword evidence="9" id="KW-1185">Reference proteome</keyword>
<dbReference type="Gene3D" id="3.50.50.60">
    <property type="entry name" value="FAD/NAD(P)-binding domain"/>
    <property type="match status" value="2"/>
</dbReference>
<evidence type="ECO:0000259" key="7">
    <source>
        <dbReference type="Pfam" id="PF07992"/>
    </source>
</evidence>
<comment type="caution">
    <text evidence="6">Lacks conserved residue(s) required for the propagation of feature annotation.</text>
</comment>
<sequence>MHNDLYDVTIIGGGPAGLYSAFYSGLRGMKAKILEYQPNLGGKVNVYPEKMIWDAGGMPPVTGAKMVEQMIEQGLTFDPAVCLNEKVDSIKKNSDGHFEVTTAAGNVHLSKTVIIAVGSGILNPQKLQIEGAERFEVSNLHYTVQSLKKFKDKVVLISGGGNTAIDWANELEPIAKKVYITHRSCNFKGHESQIGQLTESSAVCLLNTQITKLQASRSHDAIERVELTHSITNETSYLHVDDVIINHGYEIDASLIKNSELPIEMEDEYFIKACAASGSTVPGLYAAGDIVKHDGKLNLLMGAFHDAANAVNQAKRFITPDANAAAMVSSHNDVFKDRNRELVKKL</sequence>
<organism evidence="8 9">
    <name type="scientific">Jeotgalibacillus proteolyticus</name>
    <dbReference type="NCBI Taxonomy" id="2082395"/>
    <lineage>
        <taxon>Bacteria</taxon>
        <taxon>Bacillati</taxon>
        <taxon>Bacillota</taxon>
        <taxon>Bacilli</taxon>
        <taxon>Bacillales</taxon>
        <taxon>Caryophanaceae</taxon>
        <taxon>Jeotgalibacillus</taxon>
    </lineage>
</organism>
<accession>A0A2S5G9B8</accession>
<dbReference type="SUPFAM" id="SSF51905">
    <property type="entry name" value="FAD/NAD(P)-binding domain"/>
    <property type="match status" value="1"/>
</dbReference>
<dbReference type="InterPro" id="IPR023753">
    <property type="entry name" value="FAD/NAD-binding_dom"/>
</dbReference>
<dbReference type="Pfam" id="PF07992">
    <property type="entry name" value="Pyr_redox_2"/>
    <property type="match status" value="1"/>
</dbReference>
<feature type="binding site" evidence="6">
    <location>
        <position position="87"/>
    </location>
    <ligand>
        <name>FAD</name>
        <dbReference type="ChEBI" id="CHEBI:57692"/>
    </ligand>
</feature>
<feature type="binding site" evidence="6">
    <location>
        <position position="47"/>
    </location>
    <ligand>
        <name>FAD</name>
        <dbReference type="ChEBI" id="CHEBI:57692"/>
    </ligand>
</feature>
<feature type="domain" description="FAD/NAD(P)-binding" evidence="7">
    <location>
        <begin position="6"/>
        <end position="314"/>
    </location>
</feature>
<feature type="binding site" evidence="6">
    <location>
        <position position="35"/>
    </location>
    <ligand>
        <name>FAD</name>
        <dbReference type="ChEBI" id="CHEBI:57692"/>
    </ligand>
</feature>
<dbReference type="PRINTS" id="PR00469">
    <property type="entry name" value="PNDRDTASEII"/>
</dbReference>
<comment type="catalytic activity">
    <reaction evidence="6">
        <text>2 reduced [2Fe-2S]-[ferredoxin] + NADP(+) + H(+) = 2 oxidized [2Fe-2S]-[ferredoxin] + NADPH</text>
        <dbReference type="Rhea" id="RHEA:20125"/>
        <dbReference type="Rhea" id="RHEA-COMP:10000"/>
        <dbReference type="Rhea" id="RHEA-COMP:10001"/>
        <dbReference type="ChEBI" id="CHEBI:15378"/>
        <dbReference type="ChEBI" id="CHEBI:33737"/>
        <dbReference type="ChEBI" id="CHEBI:33738"/>
        <dbReference type="ChEBI" id="CHEBI:57783"/>
        <dbReference type="ChEBI" id="CHEBI:58349"/>
        <dbReference type="EC" id="1.18.1.2"/>
    </reaction>
</comment>
<feature type="binding site" evidence="6">
    <location>
        <position position="122"/>
    </location>
    <ligand>
        <name>FAD</name>
        <dbReference type="ChEBI" id="CHEBI:57692"/>
    </ligand>
</feature>
<keyword evidence="5 6" id="KW-0560">Oxidoreductase</keyword>
<dbReference type="GO" id="GO:0050660">
    <property type="term" value="F:flavin adenine dinucleotide binding"/>
    <property type="evidence" value="ECO:0007669"/>
    <property type="project" value="UniProtKB-UniRule"/>
</dbReference>
<proteinExistence type="inferred from homology"/>
<dbReference type="GO" id="GO:0004324">
    <property type="term" value="F:ferredoxin-NADP+ reductase activity"/>
    <property type="evidence" value="ECO:0007669"/>
    <property type="project" value="UniProtKB-UniRule"/>
</dbReference>
<evidence type="ECO:0000313" key="9">
    <source>
        <dbReference type="Proteomes" id="UP000239047"/>
    </source>
</evidence>
<evidence type="ECO:0000256" key="2">
    <source>
        <dbReference type="ARBA" id="ARBA00022630"/>
    </source>
</evidence>
<feature type="binding site" evidence="6">
    <location>
        <position position="330"/>
    </location>
    <ligand>
        <name>FAD</name>
        <dbReference type="ChEBI" id="CHEBI:57692"/>
    </ligand>
</feature>
<gene>
    <name evidence="8" type="ORF">C4B60_13640</name>
</gene>
<dbReference type="HAMAP" id="MF_01685">
    <property type="entry name" value="FENR2"/>
    <property type="match status" value="1"/>
</dbReference>
<dbReference type="PANTHER" id="PTHR48105">
    <property type="entry name" value="THIOREDOXIN REDUCTASE 1-RELATED-RELATED"/>
    <property type="match status" value="1"/>
</dbReference>
<dbReference type="RefSeq" id="WP_104058579.1">
    <property type="nucleotide sequence ID" value="NZ_PREZ01000005.1"/>
</dbReference>